<dbReference type="Pfam" id="PF13302">
    <property type="entry name" value="Acetyltransf_3"/>
    <property type="match status" value="1"/>
</dbReference>
<protein>
    <submittedName>
        <fullName evidence="5">GNAT family N-acetyltransferase</fullName>
    </submittedName>
</protein>
<organism evidence="5 6">
    <name type="scientific">Clostridium niameyense</name>
    <dbReference type="NCBI Taxonomy" id="1622073"/>
    <lineage>
        <taxon>Bacteria</taxon>
        <taxon>Bacillati</taxon>
        <taxon>Bacillota</taxon>
        <taxon>Clostridia</taxon>
        <taxon>Eubacteriales</taxon>
        <taxon>Clostridiaceae</taxon>
        <taxon>Clostridium</taxon>
    </lineage>
</organism>
<dbReference type="InterPro" id="IPR016181">
    <property type="entry name" value="Acyl_CoA_acyltransferase"/>
</dbReference>
<gene>
    <name evidence="5" type="ORF">FDF74_12385</name>
</gene>
<dbReference type="EMBL" id="SXDP01000018">
    <property type="protein sequence ID" value="NEZ47980.1"/>
    <property type="molecule type" value="Genomic_DNA"/>
</dbReference>
<dbReference type="Proteomes" id="UP000473885">
    <property type="component" value="Unassembled WGS sequence"/>
</dbReference>
<dbReference type="RefSeq" id="WP_050606187.1">
    <property type="nucleotide sequence ID" value="NZ_CABKUB010000003.1"/>
</dbReference>
<evidence type="ECO:0000259" key="4">
    <source>
        <dbReference type="PROSITE" id="PS51186"/>
    </source>
</evidence>
<evidence type="ECO:0000313" key="5">
    <source>
        <dbReference type="EMBL" id="NEZ47980.1"/>
    </source>
</evidence>
<dbReference type="Gene3D" id="3.40.630.30">
    <property type="match status" value="2"/>
</dbReference>
<reference evidence="5 6" key="1">
    <citation type="submission" date="2019-04" db="EMBL/GenBank/DDBJ databases">
        <title>Genome sequencing of Clostridium botulinum Groups I-IV and Clostridium butyricum.</title>
        <authorList>
            <person name="Brunt J."/>
            <person name="Van Vliet A.H.M."/>
            <person name="Stringer S.C."/>
            <person name="Carter A.T."/>
            <person name="Peck M.W."/>
        </authorList>
    </citation>
    <scope>NUCLEOTIDE SEQUENCE [LARGE SCALE GENOMIC DNA]</scope>
    <source>
        <strain evidence="5 6">IFR 18/094</strain>
    </source>
</reference>
<keyword evidence="6" id="KW-1185">Reference proteome</keyword>
<dbReference type="GO" id="GO:0008999">
    <property type="term" value="F:protein-N-terminal-alanine acetyltransferase activity"/>
    <property type="evidence" value="ECO:0007669"/>
    <property type="project" value="TreeGrafter"/>
</dbReference>
<dbReference type="InterPro" id="IPR051531">
    <property type="entry name" value="N-acetyltransferase"/>
</dbReference>
<comment type="caution">
    <text evidence="5">The sequence shown here is derived from an EMBL/GenBank/DDBJ whole genome shotgun (WGS) entry which is preliminary data.</text>
</comment>
<proteinExistence type="inferred from homology"/>
<sequence>MTNKYNISIDLVKGTSNEYIIRDVLGINIGRIFILELSNIDKYCLFRMSFYKSNEEKEFYLKEIIRNFTEYLFYKKDMYKINIIIDKNIDSNFMSDLGFYLEGIISNSKIVSNVRDNEFLYGIDLNTFKKNSIHKDFILRGESVNLRILSPRNAKELLEYYIRNRERLQEVEPQREEKFYTLDKQREILVESYKQYINGDIIDFGIYNNNRFIGKIKVSNIIMGGLKSAVIGYSIDKDFESKGYMKESLKVVIKYVFNEIGLHRLEASTLTENIKSQNLLLSCGFEKLGINRKYIFINGDWQDYNTYYLVK</sequence>
<dbReference type="AlphaFoldDB" id="A0A6M0RDS8"/>
<feature type="domain" description="N-acetyltransferase" evidence="4">
    <location>
        <begin position="144"/>
        <end position="311"/>
    </location>
</feature>
<dbReference type="GO" id="GO:0005737">
    <property type="term" value="C:cytoplasm"/>
    <property type="evidence" value="ECO:0007669"/>
    <property type="project" value="TreeGrafter"/>
</dbReference>
<comment type="similarity">
    <text evidence="3">Belongs to the acetyltransferase family. RimJ subfamily.</text>
</comment>
<evidence type="ECO:0000313" key="6">
    <source>
        <dbReference type="Proteomes" id="UP000473885"/>
    </source>
</evidence>
<dbReference type="PANTHER" id="PTHR43792">
    <property type="entry name" value="GNAT FAMILY, PUTATIVE (AFU_ORTHOLOGUE AFUA_3G00765)-RELATED-RELATED"/>
    <property type="match status" value="1"/>
</dbReference>
<dbReference type="OrthoDB" id="9801656at2"/>
<evidence type="ECO:0000256" key="3">
    <source>
        <dbReference type="ARBA" id="ARBA00038502"/>
    </source>
</evidence>
<name>A0A6M0RDS8_9CLOT</name>
<dbReference type="PROSITE" id="PS51186">
    <property type="entry name" value="GNAT"/>
    <property type="match status" value="1"/>
</dbReference>
<dbReference type="SUPFAM" id="SSF55729">
    <property type="entry name" value="Acyl-CoA N-acyltransferases (Nat)"/>
    <property type="match status" value="1"/>
</dbReference>
<evidence type="ECO:0000256" key="2">
    <source>
        <dbReference type="ARBA" id="ARBA00023315"/>
    </source>
</evidence>
<keyword evidence="2" id="KW-0012">Acyltransferase</keyword>
<keyword evidence="1 5" id="KW-0808">Transferase</keyword>
<dbReference type="InterPro" id="IPR000182">
    <property type="entry name" value="GNAT_dom"/>
</dbReference>
<accession>A0A6M0RDS8</accession>
<dbReference type="PANTHER" id="PTHR43792:SF8">
    <property type="entry name" value="[RIBOSOMAL PROTEIN US5]-ALANINE N-ACETYLTRANSFERASE"/>
    <property type="match status" value="1"/>
</dbReference>
<evidence type="ECO:0000256" key="1">
    <source>
        <dbReference type="ARBA" id="ARBA00022679"/>
    </source>
</evidence>